<dbReference type="CDD" id="cd00947">
    <property type="entry name" value="TBP_aldolase_IIB"/>
    <property type="match status" value="1"/>
</dbReference>
<keyword evidence="3" id="KW-0479">Metal-binding</keyword>
<evidence type="ECO:0000313" key="5">
    <source>
        <dbReference type="Proteomes" id="UP000321532"/>
    </source>
</evidence>
<dbReference type="PANTHER" id="PTHR30304">
    <property type="entry name" value="D-TAGATOSE-1,6-BISPHOSPHATE ALDOLASE"/>
    <property type="match status" value="1"/>
</dbReference>
<evidence type="ECO:0000256" key="2">
    <source>
        <dbReference type="PIRSR" id="PIRSR001359-2"/>
    </source>
</evidence>
<evidence type="ECO:0000256" key="1">
    <source>
        <dbReference type="PIRSR" id="PIRSR001359-1"/>
    </source>
</evidence>
<dbReference type="Proteomes" id="UP000321532">
    <property type="component" value="Unassembled WGS sequence"/>
</dbReference>
<dbReference type="InterPro" id="IPR050246">
    <property type="entry name" value="Class_II_FBP_aldolase"/>
</dbReference>
<reference evidence="4 5" key="1">
    <citation type="submission" date="2019-07" db="EMBL/GenBank/DDBJ databases">
        <title>Whole genome shotgun sequence of Adhaeribacter aerolatus NBRC 106133.</title>
        <authorList>
            <person name="Hosoyama A."/>
            <person name="Uohara A."/>
            <person name="Ohji S."/>
            <person name="Ichikawa N."/>
        </authorList>
    </citation>
    <scope>NUCLEOTIDE SEQUENCE [LARGE SCALE GENOMIC DNA]</scope>
    <source>
        <strain evidence="4 5">NBRC 106133</strain>
    </source>
</reference>
<dbReference type="InterPro" id="IPR000771">
    <property type="entry name" value="FBA_II"/>
</dbReference>
<feature type="binding site" evidence="3">
    <location>
        <position position="137"/>
    </location>
    <ligand>
        <name>Zn(2+)</name>
        <dbReference type="ChEBI" id="CHEBI:29105"/>
        <label>2</label>
    </ligand>
</feature>
<feature type="binding site" evidence="2">
    <location>
        <begin position="208"/>
        <end position="210"/>
    </location>
    <ligand>
        <name>dihydroxyacetone phosphate</name>
        <dbReference type="ChEBI" id="CHEBI:57642"/>
    </ligand>
</feature>
<dbReference type="NCBIfam" id="TIGR00167">
    <property type="entry name" value="cbbA"/>
    <property type="match status" value="1"/>
</dbReference>
<evidence type="ECO:0000256" key="3">
    <source>
        <dbReference type="PIRSR" id="PIRSR001359-3"/>
    </source>
</evidence>
<feature type="binding site" evidence="3">
    <location>
        <position position="107"/>
    </location>
    <ligand>
        <name>Zn(2+)</name>
        <dbReference type="ChEBI" id="CHEBI:29105"/>
        <label>2</label>
    </ligand>
</feature>
<gene>
    <name evidence="4" type="ORF">AAE02nite_41410</name>
</gene>
<keyword evidence="5" id="KW-1185">Reference proteome</keyword>
<feature type="binding site" evidence="3">
    <location>
        <position position="207"/>
    </location>
    <ligand>
        <name>Zn(2+)</name>
        <dbReference type="ChEBI" id="CHEBI:29105"/>
        <label>1</label>
        <note>catalytic</note>
    </ligand>
</feature>
<dbReference type="AlphaFoldDB" id="A0A512B3V9"/>
<evidence type="ECO:0000313" key="4">
    <source>
        <dbReference type="EMBL" id="GEO06477.1"/>
    </source>
</evidence>
<feature type="binding site" evidence="3">
    <location>
        <position position="86"/>
    </location>
    <ligand>
        <name>Zn(2+)</name>
        <dbReference type="ChEBI" id="CHEBI:29105"/>
        <label>1</label>
        <note>catalytic</note>
    </ligand>
</feature>
<dbReference type="Gene3D" id="3.20.20.70">
    <property type="entry name" value="Aldolase class I"/>
    <property type="match status" value="1"/>
</dbReference>
<comment type="cofactor">
    <cofactor evidence="3">
        <name>Zn(2+)</name>
        <dbReference type="ChEBI" id="CHEBI:29105"/>
    </cofactor>
    <text evidence="3">Binds 2 Zn(2+) ions per subunit. One is catalytic and the other provides a structural contribution.</text>
</comment>
<dbReference type="PANTHER" id="PTHR30304:SF0">
    <property type="entry name" value="D-TAGATOSE-1,6-BISPHOSPHATE ALDOLASE SUBUNIT GATY-RELATED"/>
    <property type="match status" value="1"/>
</dbReference>
<feature type="active site" description="Proton donor" evidence="1">
    <location>
        <position position="85"/>
    </location>
</feature>
<comment type="caution">
    <text evidence="4">The sequence shown here is derived from an EMBL/GenBank/DDBJ whole genome shotgun (WGS) entry which is preliminary data.</text>
</comment>
<feature type="binding site" evidence="2">
    <location>
        <position position="180"/>
    </location>
    <ligand>
        <name>dihydroxyacetone phosphate</name>
        <dbReference type="ChEBI" id="CHEBI:57642"/>
    </ligand>
</feature>
<dbReference type="Pfam" id="PF01116">
    <property type="entry name" value="F_bP_aldolase"/>
    <property type="match status" value="1"/>
</dbReference>
<dbReference type="EMBL" id="BJYS01000037">
    <property type="protein sequence ID" value="GEO06477.1"/>
    <property type="molecule type" value="Genomic_DNA"/>
</dbReference>
<dbReference type="GO" id="GO:0008270">
    <property type="term" value="F:zinc ion binding"/>
    <property type="evidence" value="ECO:0007669"/>
    <property type="project" value="InterPro"/>
</dbReference>
<accession>A0A512B3V9</accession>
<keyword evidence="3" id="KW-0862">Zinc</keyword>
<feature type="binding site" evidence="2">
    <location>
        <begin position="229"/>
        <end position="232"/>
    </location>
    <ligand>
        <name>dihydroxyacetone phosphate</name>
        <dbReference type="ChEBI" id="CHEBI:57642"/>
    </ligand>
</feature>
<organism evidence="4 5">
    <name type="scientific">Adhaeribacter aerolatus</name>
    <dbReference type="NCBI Taxonomy" id="670289"/>
    <lineage>
        <taxon>Bacteria</taxon>
        <taxon>Pseudomonadati</taxon>
        <taxon>Bacteroidota</taxon>
        <taxon>Cytophagia</taxon>
        <taxon>Cytophagales</taxon>
        <taxon>Hymenobacteraceae</taxon>
        <taxon>Adhaeribacter</taxon>
    </lineage>
</organism>
<name>A0A512B3V9_9BACT</name>
<feature type="binding site" evidence="3">
    <location>
        <position position="179"/>
    </location>
    <ligand>
        <name>Zn(2+)</name>
        <dbReference type="ChEBI" id="CHEBI:29105"/>
        <label>1</label>
        <note>catalytic</note>
    </ligand>
</feature>
<dbReference type="PIRSF" id="PIRSF001359">
    <property type="entry name" value="F_bP_aldolase_II"/>
    <property type="match status" value="1"/>
</dbReference>
<dbReference type="InterPro" id="IPR013785">
    <property type="entry name" value="Aldolase_TIM"/>
</dbReference>
<dbReference type="GO" id="GO:0016832">
    <property type="term" value="F:aldehyde-lyase activity"/>
    <property type="evidence" value="ECO:0007669"/>
    <property type="project" value="InterPro"/>
</dbReference>
<sequence length="283" mass="31260">MDTPYNMTLQEKFKEMQAKGAALLATNFYNYETLRGVLEAASALQQPIILQLTRSSIDYMTLPVAVKMARAALQEHRVEGWLHLDHGDSYELAAQCLDAGFDSVMIDASEKPINENIAVTQRVVALAKQYNANVEAELGYVAKLGQSKDKLGFTEPDEARYFVQETGIDALAVAIGSAHGFYTEEPKLDLERLSQIQAVTDVALVLHGGSGIAGTMLQEAIQRGICKINLATEIKNIFMYQLKADLLKSDEIDLRKVFPPAIKAVTNLVKEKLEIVKNELISK</sequence>
<dbReference type="GO" id="GO:0005975">
    <property type="term" value="P:carbohydrate metabolic process"/>
    <property type="evidence" value="ECO:0007669"/>
    <property type="project" value="InterPro"/>
</dbReference>
<dbReference type="SUPFAM" id="SSF51569">
    <property type="entry name" value="Aldolase"/>
    <property type="match status" value="1"/>
</dbReference>
<protein>
    <submittedName>
        <fullName evidence="4">Fructose-bisphosphate aldolase</fullName>
    </submittedName>
</protein>
<proteinExistence type="predicted"/>